<dbReference type="InterPro" id="IPR036390">
    <property type="entry name" value="WH_DNA-bd_sf"/>
</dbReference>
<protein>
    <submittedName>
        <fullName evidence="3">N-acetylglucosamine repressor</fullName>
    </submittedName>
</protein>
<sequence>MTTESPQAAGSRSRAWPTLNHVERGALREVLIHGPLPRAEIARRLGVSRASLTRVTRTLVEHGLIVEGAIEQRAWTGRPSELFEIAPPGRHFFGVKLTGDTIFAAVTDLSAREIATAEERLVSREPSDVVARIAAVFAGFAEVFDDIVAGGVCIAGDLTQDRKMIVDSPFLGWKDVPLARILTDELGIPVATENDVRALTATEQWFGAGAGCSSLALVTVGTGIGFGFSIGDRLVTGSHGRAGRLDHLKIDNAGPLCADGHRGCASVYLTNGSIVRALHGLAADYPAAVALGRAGQPAAVRAFRDAGVALGTLIATVANGFDPEKIILTGDGLAVWELAESEIRTTIDEVLSTGSEPIVLDVQPFQFNEWARAAAVVGIRTVLRF</sequence>
<dbReference type="InterPro" id="IPR000600">
    <property type="entry name" value="ROK"/>
</dbReference>
<evidence type="ECO:0000259" key="2">
    <source>
        <dbReference type="Pfam" id="PF01047"/>
    </source>
</evidence>
<evidence type="ECO:0000256" key="1">
    <source>
        <dbReference type="ARBA" id="ARBA00006479"/>
    </source>
</evidence>
<comment type="similarity">
    <text evidence="1">Belongs to the ROK (NagC/XylR) family.</text>
</comment>
<dbReference type="Pfam" id="PF00480">
    <property type="entry name" value="ROK"/>
    <property type="match status" value="1"/>
</dbReference>
<dbReference type="AlphaFoldDB" id="A0A0M2HTQ4"/>
<dbReference type="SUPFAM" id="SSF46785">
    <property type="entry name" value="Winged helix' DNA-binding domain"/>
    <property type="match status" value="1"/>
</dbReference>
<keyword evidence="4" id="KW-1185">Reference proteome</keyword>
<evidence type="ECO:0000313" key="3">
    <source>
        <dbReference type="EMBL" id="KJL48290.1"/>
    </source>
</evidence>
<dbReference type="Pfam" id="PF01047">
    <property type="entry name" value="MarR"/>
    <property type="match status" value="1"/>
</dbReference>
<dbReference type="OrthoDB" id="3464494at2"/>
<dbReference type="InterPro" id="IPR000835">
    <property type="entry name" value="HTH_MarR-typ"/>
</dbReference>
<reference evidence="3 4" key="1">
    <citation type="submission" date="2015-02" db="EMBL/GenBank/DDBJ databases">
        <title>Draft genome sequences of ten Microbacterium spp. with emphasis on heavy metal contaminated environments.</title>
        <authorList>
            <person name="Corretto E."/>
        </authorList>
    </citation>
    <scope>NUCLEOTIDE SEQUENCE [LARGE SCALE GENOMIC DNA]</scope>
    <source>
        <strain evidence="3 4">SA35</strain>
    </source>
</reference>
<dbReference type="InterPro" id="IPR043129">
    <property type="entry name" value="ATPase_NBD"/>
</dbReference>
<dbReference type="Proteomes" id="UP000033900">
    <property type="component" value="Unassembled WGS sequence"/>
</dbReference>
<comment type="caution">
    <text evidence="3">The sequence shown here is derived from an EMBL/GenBank/DDBJ whole genome shotgun (WGS) entry which is preliminary data.</text>
</comment>
<dbReference type="SUPFAM" id="SSF53067">
    <property type="entry name" value="Actin-like ATPase domain"/>
    <property type="match status" value="1"/>
</dbReference>
<dbReference type="PATRIC" id="fig|273678.4.peg.1045"/>
<dbReference type="PANTHER" id="PTHR18964:SF149">
    <property type="entry name" value="BIFUNCTIONAL UDP-N-ACETYLGLUCOSAMINE 2-EPIMERASE_N-ACETYLMANNOSAMINE KINASE"/>
    <property type="match status" value="1"/>
</dbReference>
<proteinExistence type="inferred from homology"/>
<dbReference type="EMBL" id="JYJB01000007">
    <property type="protein sequence ID" value="KJL48290.1"/>
    <property type="molecule type" value="Genomic_DNA"/>
</dbReference>
<dbReference type="PANTHER" id="PTHR18964">
    <property type="entry name" value="ROK (REPRESSOR, ORF, KINASE) FAMILY"/>
    <property type="match status" value="1"/>
</dbReference>
<dbReference type="GO" id="GO:0003700">
    <property type="term" value="F:DNA-binding transcription factor activity"/>
    <property type="evidence" value="ECO:0007669"/>
    <property type="project" value="InterPro"/>
</dbReference>
<dbReference type="STRING" id="273678.RS84_01049"/>
<name>A0A0M2HTQ4_9MICO</name>
<gene>
    <name evidence="3" type="primary">nagC_3</name>
    <name evidence="3" type="ORF">RS84_01049</name>
</gene>
<evidence type="ECO:0000313" key="4">
    <source>
        <dbReference type="Proteomes" id="UP000033900"/>
    </source>
</evidence>
<accession>A0A0M2HTQ4</accession>
<organism evidence="3 4">
    <name type="scientific">Microbacterium hydrocarbonoxydans</name>
    <dbReference type="NCBI Taxonomy" id="273678"/>
    <lineage>
        <taxon>Bacteria</taxon>
        <taxon>Bacillati</taxon>
        <taxon>Actinomycetota</taxon>
        <taxon>Actinomycetes</taxon>
        <taxon>Micrococcales</taxon>
        <taxon>Microbacteriaceae</taxon>
        <taxon>Microbacterium</taxon>
    </lineage>
</organism>
<dbReference type="InterPro" id="IPR036388">
    <property type="entry name" value="WH-like_DNA-bd_sf"/>
</dbReference>
<dbReference type="Gene3D" id="1.10.10.10">
    <property type="entry name" value="Winged helix-like DNA-binding domain superfamily/Winged helix DNA-binding domain"/>
    <property type="match status" value="1"/>
</dbReference>
<dbReference type="Gene3D" id="3.30.420.40">
    <property type="match status" value="2"/>
</dbReference>
<feature type="domain" description="HTH marR-type" evidence="2">
    <location>
        <begin position="26"/>
        <end position="65"/>
    </location>
</feature>